<comment type="function">
    <text evidence="10">Required for pre-mRNA splicing as component of the spliceosome, including pre-catalytic, catalytic and post-catalytic spliceosomal complexes. Component of the U5 snRNP and the U4/U6-U5 tri-snRNP complex, a building block of the spliceosome. As a component of the minor spliceosome, involved in the splicing of U12-type introns in pre-mRNAs.</text>
</comment>
<dbReference type="Gene3D" id="3.30.70.870">
    <property type="entry name" value="Elongation Factor G (Translational Gtpase), domain 3"/>
    <property type="match status" value="1"/>
</dbReference>
<dbReference type="OMA" id="YIFRPIR"/>
<dbReference type="InterPro" id="IPR031950">
    <property type="entry name" value="EFTUD2_N"/>
</dbReference>
<dbReference type="SUPFAM" id="SSF52540">
    <property type="entry name" value="P-loop containing nucleoside triphosphate hydrolases"/>
    <property type="match status" value="1"/>
</dbReference>
<keyword evidence="5" id="KW-0547">Nucleotide-binding</keyword>
<evidence type="ECO:0000256" key="9">
    <source>
        <dbReference type="ARBA" id="ARBA00031432"/>
    </source>
</evidence>
<dbReference type="InterPro" id="IPR044121">
    <property type="entry name" value="Snu114_GTP-bd"/>
</dbReference>
<dbReference type="SMART" id="SM00889">
    <property type="entry name" value="EFG_IV"/>
    <property type="match status" value="1"/>
</dbReference>
<organism evidence="14 15">
    <name type="scientific">Klebsormidium nitens</name>
    <name type="common">Green alga</name>
    <name type="synonym">Ulothrix nitens</name>
    <dbReference type="NCBI Taxonomy" id="105231"/>
    <lineage>
        <taxon>Eukaryota</taxon>
        <taxon>Viridiplantae</taxon>
        <taxon>Streptophyta</taxon>
        <taxon>Klebsormidiophyceae</taxon>
        <taxon>Klebsormidiales</taxon>
        <taxon>Klebsormidiaceae</taxon>
        <taxon>Klebsormidium</taxon>
    </lineage>
</organism>
<dbReference type="FunFam" id="2.40.30.10:FF:000029">
    <property type="entry name" value="116 kDa U5 small nuclear ribonucleoprotein component"/>
    <property type="match status" value="1"/>
</dbReference>
<evidence type="ECO:0000256" key="12">
    <source>
        <dbReference type="SAM" id="MobiDB-lite"/>
    </source>
</evidence>
<feature type="compositionally biased region" description="Acidic residues" evidence="12">
    <location>
        <begin position="17"/>
        <end position="32"/>
    </location>
</feature>
<dbReference type="InterPro" id="IPR000795">
    <property type="entry name" value="T_Tr_GTP-bd_dom"/>
</dbReference>
<dbReference type="Pfam" id="PF16004">
    <property type="entry name" value="EFTUD2"/>
    <property type="match status" value="1"/>
</dbReference>
<dbReference type="SUPFAM" id="SSF54980">
    <property type="entry name" value="EF-G C-terminal domain-like"/>
    <property type="match status" value="2"/>
</dbReference>
<dbReference type="InterPro" id="IPR035647">
    <property type="entry name" value="EFG_III/V"/>
</dbReference>
<evidence type="ECO:0000313" key="14">
    <source>
        <dbReference type="EMBL" id="GAQ87734.1"/>
    </source>
</evidence>
<evidence type="ECO:0000256" key="6">
    <source>
        <dbReference type="ARBA" id="ARBA00023134"/>
    </source>
</evidence>
<evidence type="ECO:0000313" key="15">
    <source>
        <dbReference type="Proteomes" id="UP000054558"/>
    </source>
</evidence>
<dbReference type="GO" id="GO:0030623">
    <property type="term" value="F:U5 snRNA binding"/>
    <property type="evidence" value="ECO:0000318"/>
    <property type="project" value="GO_Central"/>
</dbReference>
<feature type="region of interest" description="Disordered" evidence="12">
    <location>
        <begin position="1"/>
        <end position="48"/>
    </location>
</feature>
<dbReference type="InterPro" id="IPR041095">
    <property type="entry name" value="EFG_II"/>
</dbReference>
<keyword evidence="4" id="KW-0747">Spliceosome</keyword>
<dbReference type="GO" id="GO:0005829">
    <property type="term" value="C:cytosol"/>
    <property type="evidence" value="ECO:0000318"/>
    <property type="project" value="GO_Central"/>
</dbReference>
<dbReference type="CDD" id="cd04098">
    <property type="entry name" value="eEF2_C_snRNP"/>
    <property type="match status" value="1"/>
</dbReference>
<dbReference type="Pfam" id="PF14492">
    <property type="entry name" value="EFG_III"/>
    <property type="match status" value="1"/>
</dbReference>
<dbReference type="CDD" id="cd04167">
    <property type="entry name" value="Snu114p"/>
    <property type="match status" value="1"/>
</dbReference>
<dbReference type="GO" id="GO:0005840">
    <property type="term" value="C:ribosome"/>
    <property type="evidence" value="ECO:0007669"/>
    <property type="project" value="UniProtKB-KW"/>
</dbReference>
<dbReference type="Pfam" id="PF00009">
    <property type="entry name" value="GTP_EFTU"/>
    <property type="match status" value="1"/>
</dbReference>
<dbReference type="InterPro" id="IPR035655">
    <property type="entry name" value="U5-116kDa_C"/>
</dbReference>
<evidence type="ECO:0000256" key="8">
    <source>
        <dbReference type="ARBA" id="ARBA00023242"/>
    </source>
</evidence>
<feature type="compositionally biased region" description="Basic and acidic residues" evidence="12">
    <location>
        <begin position="33"/>
        <end position="42"/>
    </location>
</feature>
<dbReference type="InterPro" id="IPR020568">
    <property type="entry name" value="Ribosomal_Su5_D2-typ_SF"/>
</dbReference>
<dbReference type="PROSITE" id="PS51722">
    <property type="entry name" value="G_TR_2"/>
    <property type="match status" value="1"/>
</dbReference>
<comment type="subcellular location">
    <subcellularLocation>
        <location evidence="1">Nucleus</location>
    </subcellularLocation>
</comment>
<evidence type="ECO:0000256" key="7">
    <source>
        <dbReference type="ARBA" id="ARBA00023187"/>
    </source>
</evidence>
<evidence type="ECO:0000256" key="11">
    <source>
        <dbReference type="ARBA" id="ARBA00079027"/>
    </source>
</evidence>
<dbReference type="InterPro" id="IPR000640">
    <property type="entry name" value="EFG_V-like"/>
</dbReference>
<dbReference type="PANTHER" id="PTHR42908:SF6">
    <property type="entry name" value="116 KDA U5 SMALL NUCLEAR RIBONUCLEOPROTEIN COMPONENT"/>
    <property type="match status" value="1"/>
</dbReference>
<accession>A0A1Y1I9U0</accession>
<dbReference type="CDD" id="cd04090">
    <property type="entry name" value="EF2_II_snRNP"/>
    <property type="match status" value="1"/>
</dbReference>
<dbReference type="AlphaFoldDB" id="A0A1Y1I9U0"/>
<dbReference type="InterPro" id="IPR014721">
    <property type="entry name" value="Ribsml_uS5_D2-typ_fold_subgr"/>
</dbReference>
<dbReference type="GO" id="GO:0046540">
    <property type="term" value="C:U4/U6 x U5 tri-snRNP complex"/>
    <property type="evidence" value="ECO:0000318"/>
    <property type="project" value="GO_Central"/>
</dbReference>
<dbReference type="NCBIfam" id="TIGR00231">
    <property type="entry name" value="small_GTP"/>
    <property type="match status" value="1"/>
</dbReference>
<dbReference type="InterPro" id="IPR009000">
    <property type="entry name" value="Transl_B-barrel_sf"/>
</dbReference>
<evidence type="ECO:0000256" key="3">
    <source>
        <dbReference type="ARBA" id="ARBA00022664"/>
    </source>
</evidence>
<keyword evidence="7" id="KW-0508">mRNA splicing</keyword>
<sequence length="992" mass="109236">MDDSLYDEFGNYIGPEIESDDEEDQVELDEETQDGRGGRDGVVEDDEDAWMDEAEAGARDRVQDDEVDMEGAVVLAEDKKYYPTAIEVYGPETETLVMEEDAQPLEVPIVKPVREVKLEVKHREAPPTLVSTEFLVGLAGNPALIRNVALVGHLHHGKTSLMDMLVEQTHQIHHTDRNFEAPLRYTDTRVDEQERGISLKAVPMSLVLETSARKSYLVNAMDTPGHVNFSDEMTAALRLADGAVLVVDAVEGVMLNTQRAVRHALAERVPVVLVINKVDRLITELKLPPADAYHKLRHTLEEVNALLRTYGTADDTPELDPAAGNVVFAAANAGWSFTLQSFAALYSELHGVDMDTNAFASKLWGDVYYHPTTRSFKRRPPEGGGERSFVQFILEPLYKLYSQIIGEHRKAVEATLAQLGVTLKPSAYKLNVKPLLKLACSAVFGSAHGFADMLVRHIPSPKDGAATKVAHTYTGPQTSALAEAMRACDAGGPLMVAVTKQYPKADTSSFDAFGRVMSGTLQTGAAVRVLGEGYTPEDEEDMTTKDVTKLWIYQARYRVAVGSVRAGQWVLIEGVDASIRGAATLCAAGVDEDVYIFAPLAFNTVSVVKTAVEPLNPSELPKMVEALRKISKSYPLAVTRVEESGEHTVCGTGELALDSMLKDLRELYSEVEVKVADPGVAFCETAVETSSLKCFAETPNKRNKLTMIAEPLEAGLADDIEAGAVSLDWPKRKVGEFFQKKYDWDLLAARAVWAFGPDRQGPNILLDDTLASEVDKGLLSAVKDSIVQGFQWGTREGPLCDEPIRNVKFKIIDATIAPEPLHRGGGQVIPTARRVAYSAFLLATPRLMEPVYYCEIQTPADCMQAIYTVLLRRRGHVTKDVPKPGTPFYVVQALLPVIESFGFETDLRYHTQGQAFCLSVFDHWQVVPGDPLDKSIVLRPLEPAPANALAREFMVKTRRRKGMSEDVSINKFFDDPMLLELAKQDADLQTML</sequence>
<dbReference type="FunFam" id="3.30.70.870:FF:000002">
    <property type="entry name" value="Translation elongation factor 2"/>
    <property type="match status" value="1"/>
</dbReference>
<dbReference type="Gene3D" id="2.40.30.10">
    <property type="entry name" value="Translation factors"/>
    <property type="match status" value="1"/>
</dbReference>
<dbReference type="InterPro" id="IPR005225">
    <property type="entry name" value="Small_GTP-bd"/>
</dbReference>
<evidence type="ECO:0000256" key="10">
    <source>
        <dbReference type="ARBA" id="ARBA00045974"/>
    </source>
</evidence>
<dbReference type="PRINTS" id="PR00315">
    <property type="entry name" value="ELONGATNFCT"/>
</dbReference>
<evidence type="ECO:0000256" key="1">
    <source>
        <dbReference type="ARBA" id="ARBA00004123"/>
    </source>
</evidence>
<dbReference type="GO" id="GO:0003746">
    <property type="term" value="F:translation elongation factor activity"/>
    <property type="evidence" value="ECO:0007669"/>
    <property type="project" value="UniProtKB-KW"/>
</dbReference>
<dbReference type="Pfam" id="PF03144">
    <property type="entry name" value="GTP_EFTU_D2"/>
    <property type="match status" value="1"/>
</dbReference>
<evidence type="ECO:0000256" key="4">
    <source>
        <dbReference type="ARBA" id="ARBA00022728"/>
    </source>
</evidence>
<dbReference type="STRING" id="105231.A0A1Y1I9U0"/>
<dbReference type="SUPFAM" id="SSF50447">
    <property type="entry name" value="Translation proteins"/>
    <property type="match status" value="1"/>
</dbReference>
<keyword evidence="8" id="KW-0539">Nucleus</keyword>
<dbReference type="GO" id="GO:0005525">
    <property type="term" value="F:GTP binding"/>
    <property type="evidence" value="ECO:0007669"/>
    <property type="project" value="UniProtKB-KW"/>
</dbReference>
<dbReference type="PANTHER" id="PTHR42908">
    <property type="entry name" value="TRANSLATION ELONGATION FACTOR-RELATED"/>
    <property type="match status" value="1"/>
</dbReference>
<dbReference type="Gene3D" id="3.30.70.240">
    <property type="match status" value="1"/>
</dbReference>
<dbReference type="Proteomes" id="UP000054558">
    <property type="component" value="Unassembled WGS sequence"/>
</dbReference>
<keyword evidence="14" id="KW-0687">Ribonucleoprotein</keyword>
<dbReference type="Gene3D" id="3.40.50.300">
    <property type="entry name" value="P-loop containing nucleotide triphosphate hydrolases"/>
    <property type="match status" value="1"/>
</dbReference>
<evidence type="ECO:0000256" key="5">
    <source>
        <dbReference type="ARBA" id="ARBA00022741"/>
    </source>
</evidence>
<dbReference type="Pfam" id="PF03764">
    <property type="entry name" value="EFG_IV"/>
    <property type="match status" value="1"/>
</dbReference>
<keyword evidence="15" id="KW-1185">Reference proteome</keyword>
<dbReference type="FunFam" id="3.30.230.10:FF:000009">
    <property type="entry name" value="116 kDa U5 small nuclear ribonucleoprotein component"/>
    <property type="match status" value="1"/>
</dbReference>
<dbReference type="Gene3D" id="3.30.230.10">
    <property type="match status" value="1"/>
</dbReference>
<reference evidence="14 15" key="1">
    <citation type="journal article" date="2014" name="Nat. Commun.">
        <title>Klebsormidium flaccidum genome reveals primary factors for plant terrestrial adaptation.</title>
        <authorList>
            <person name="Hori K."/>
            <person name="Maruyama F."/>
            <person name="Fujisawa T."/>
            <person name="Togashi T."/>
            <person name="Yamamoto N."/>
            <person name="Seo M."/>
            <person name="Sato S."/>
            <person name="Yamada T."/>
            <person name="Mori H."/>
            <person name="Tajima N."/>
            <person name="Moriyama T."/>
            <person name="Ikeuchi M."/>
            <person name="Watanabe M."/>
            <person name="Wada H."/>
            <person name="Kobayashi K."/>
            <person name="Saito M."/>
            <person name="Masuda T."/>
            <person name="Sasaki-Sekimoto Y."/>
            <person name="Mashiguchi K."/>
            <person name="Awai K."/>
            <person name="Shimojima M."/>
            <person name="Masuda S."/>
            <person name="Iwai M."/>
            <person name="Nobusawa T."/>
            <person name="Narise T."/>
            <person name="Kondo S."/>
            <person name="Saito H."/>
            <person name="Sato R."/>
            <person name="Murakawa M."/>
            <person name="Ihara Y."/>
            <person name="Oshima-Yamada Y."/>
            <person name="Ohtaka K."/>
            <person name="Satoh M."/>
            <person name="Sonobe K."/>
            <person name="Ishii M."/>
            <person name="Ohtani R."/>
            <person name="Kanamori-Sato M."/>
            <person name="Honoki R."/>
            <person name="Miyazaki D."/>
            <person name="Mochizuki H."/>
            <person name="Umetsu J."/>
            <person name="Higashi K."/>
            <person name="Shibata D."/>
            <person name="Kamiya Y."/>
            <person name="Sato N."/>
            <person name="Nakamura Y."/>
            <person name="Tabata S."/>
            <person name="Ida S."/>
            <person name="Kurokawa K."/>
            <person name="Ohta H."/>
        </authorList>
    </citation>
    <scope>NUCLEOTIDE SEQUENCE [LARGE SCALE GENOMIC DNA]</scope>
    <source>
        <strain evidence="14 15">NIES-2285</strain>
    </source>
</reference>
<gene>
    <name evidence="14" type="ORF">KFL_003730110</name>
</gene>
<dbReference type="Gene3D" id="3.90.1430.10">
    <property type="entry name" value="Yeast translation eEF2 (G' domain)"/>
    <property type="match status" value="1"/>
</dbReference>
<evidence type="ECO:0000259" key="13">
    <source>
        <dbReference type="PROSITE" id="PS51722"/>
    </source>
</evidence>
<keyword evidence="6" id="KW-0342">GTP-binding</keyword>
<feature type="domain" description="Tr-type G" evidence="13">
    <location>
        <begin position="143"/>
        <end position="350"/>
    </location>
</feature>
<dbReference type="InterPro" id="IPR004161">
    <property type="entry name" value="EFTu-like_2"/>
</dbReference>
<name>A0A1Y1I9U0_KLENI</name>
<proteinExistence type="predicted"/>
<dbReference type="SUPFAM" id="SSF54211">
    <property type="entry name" value="Ribosomal protein S5 domain 2-like"/>
    <property type="match status" value="1"/>
</dbReference>
<keyword evidence="14" id="KW-0648">Protein biosynthesis</keyword>
<dbReference type="CDD" id="cd01683">
    <property type="entry name" value="EF2_IV_snRNP"/>
    <property type="match status" value="1"/>
</dbReference>
<dbReference type="OrthoDB" id="364892at2759"/>
<dbReference type="GO" id="GO:0071007">
    <property type="term" value="C:U2-type catalytic step 2 spliceosome"/>
    <property type="evidence" value="ECO:0000318"/>
    <property type="project" value="GO_Central"/>
</dbReference>
<dbReference type="Pfam" id="PF00679">
    <property type="entry name" value="EFG_C"/>
    <property type="match status" value="1"/>
</dbReference>
<dbReference type="FunFam" id="3.40.50.300:FF:000646">
    <property type="entry name" value="U5 small nuclear ribonucleoprotein component"/>
    <property type="match status" value="1"/>
</dbReference>
<dbReference type="InterPro" id="IPR027417">
    <property type="entry name" value="P-loop_NTPase"/>
</dbReference>
<keyword evidence="14" id="KW-0251">Elongation factor</keyword>
<protein>
    <recommendedName>
        <fullName evidence="2">116 kDa U5 small nuclear ribonucleoprotein component</fullName>
    </recommendedName>
    <alternativeName>
        <fullName evidence="11">SNU114 homolog</fullName>
    </alternativeName>
    <alternativeName>
        <fullName evidence="9">U5 snRNP-specific protein, 116 kDa</fullName>
    </alternativeName>
</protein>
<dbReference type="GO" id="GO:0000398">
    <property type="term" value="P:mRNA splicing, via spliceosome"/>
    <property type="evidence" value="ECO:0000318"/>
    <property type="project" value="GO_Central"/>
</dbReference>
<dbReference type="FunFam" id="3.90.1430.10:FF:000001">
    <property type="entry name" value="116 kDa U5 small nuclear ribonucleoprotein component"/>
    <property type="match status" value="1"/>
</dbReference>
<dbReference type="GO" id="GO:0003924">
    <property type="term" value="F:GTPase activity"/>
    <property type="evidence" value="ECO:0000318"/>
    <property type="project" value="GO_Central"/>
</dbReference>
<dbReference type="SMART" id="SM00838">
    <property type="entry name" value="EFG_C"/>
    <property type="match status" value="1"/>
</dbReference>
<evidence type="ECO:0000256" key="2">
    <source>
        <dbReference type="ARBA" id="ARBA00018774"/>
    </source>
</evidence>
<keyword evidence="14" id="KW-0689">Ribosomal protein</keyword>
<dbReference type="InterPro" id="IPR005517">
    <property type="entry name" value="Transl_elong_EFG/EF2_IV"/>
</dbReference>
<dbReference type="FunFam" id="3.30.70.240:FF:000004">
    <property type="entry name" value="116 kDa U5 small nuclear ribonucleoprotein"/>
    <property type="match status" value="1"/>
</dbReference>
<dbReference type="EMBL" id="DF237322">
    <property type="protein sequence ID" value="GAQ87734.1"/>
    <property type="molecule type" value="Genomic_DNA"/>
</dbReference>
<keyword evidence="3" id="KW-0507">mRNA processing</keyword>